<dbReference type="KEGG" id="iod:EJO50_12875"/>
<name>A0A3S8ZUX5_9NEIS</name>
<keyword evidence="3" id="KW-1185">Reference proteome</keyword>
<gene>
    <name evidence="2" type="ORF">EJO50_12875</name>
</gene>
<organism evidence="2 3">
    <name type="scientific">Iodobacter ciconiae</name>
    <dbReference type="NCBI Taxonomy" id="2496266"/>
    <lineage>
        <taxon>Bacteria</taxon>
        <taxon>Pseudomonadati</taxon>
        <taxon>Pseudomonadota</taxon>
        <taxon>Betaproteobacteria</taxon>
        <taxon>Neisseriales</taxon>
        <taxon>Chitinibacteraceae</taxon>
        <taxon>Iodobacter</taxon>
    </lineage>
</organism>
<dbReference type="PANTHER" id="PTHR32309">
    <property type="entry name" value="TYROSINE-PROTEIN KINASE"/>
    <property type="match status" value="1"/>
</dbReference>
<reference evidence="2 3" key="1">
    <citation type="submission" date="2018-12" db="EMBL/GenBank/DDBJ databases">
        <title>Complete genome sequence of Iodobacter sp. H11R3.</title>
        <authorList>
            <person name="Bae J.-W."/>
        </authorList>
    </citation>
    <scope>NUCLEOTIDE SEQUENCE [LARGE SCALE GENOMIC DNA]</scope>
    <source>
        <strain evidence="2 3">H11R3</strain>
    </source>
</reference>
<accession>A0A3S8ZUX5</accession>
<dbReference type="Proteomes" id="UP000282438">
    <property type="component" value="Chromosome"/>
</dbReference>
<dbReference type="AlphaFoldDB" id="A0A3S8ZUX5"/>
<protein>
    <submittedName>
        <fullName evidence="2">Chain-length determining protein</fullName>
    </submittedName>
</protein>
<evidence type="ECO:0000256" key="1">
    <source>
        <dbReference type="SAM" id="Phobius"/>
    </source>
</evidence>
<feature type="transmembrane region" description="Helical" evidence="1">
    <location>
        <begin position="324"/>
        <end position="348"/>
    </location>
</feature>
<dbReference type="InterPro" id="IPR050445">
    <property type="entry name" value="Bact_polysacc_biosynth/exp"/>
</dbReference>
<dbReference type="OrthoDB" id="5497849at2"/>
<keyword evidence="1" id="KW-0812">Transmembrane</keyword>
<dbReference type="EMBL" id="CP034433">
    <property type="protein sequence ID" value="AZN37300.1"/>
    <property type="molecule type" value="Genomic_DNA"/>
</dbReference>
<keyword evidence="1" id="KW-1133">Transmembrane helix</keyword>
<dbReference type="GO" id="GO:0005886">
    <property type="term" value="C:plasma membrane"/>
    <property type="evidence" value="ECO:0007669"/>
    <property type="project" value="TreeGrafter"/>
</dbReference>
<evidence type="ECO:0000313" key="2">
    <source>
        <dbReference type="EMBL" id="AZN37300.1"/>
    </source>
</evidence>
<sequence>MAIAMITSLFAIIYWLTIASDRYVSTAHVIIQRTDVAGAQAMDFSSLLGGTGSNRADQLLLRDHLLSIDMLKKLDKRLNLRAHYSDSRHDLLSRMWSVDDSIEHFHNYYLSRVSVEFDDYTGVLIIKAQGYNAKMAQAISSLLLAEGEQFMNEMVHSLGKTQVEFLEKQVATMSERAIQARQAVLSYQNKKGLVSPQATAENIAGIVAALEGQKTTLETQRSALQSYLVQDHSSIIQLDQQIAAIAKQLAEEQAKLTSDTGKPLNRTVEEFQRLEMQAAFAQDIYKVALVALEKGHIEATRMIKKVSVIQAPSLPEYPLEPRRYYNTLVFMLVIMLIAGVTQLLAAIIRDHKD</sequence>
<evidence type="ECO:0000313" key="3">
    <source>
        <dbReference type="Proteomes" id="UP000282438"/>
    </source>
</evidence>
<dbReference type="PANTHER" id="PTHR32309:SF13">
    <property type="entry name" value="FERRIC ENTEROBACTIN TRANSPORT PROTEIN FEPE"/>
    <property type="match status" value="1"/>
</dbReference>
<keyword evidence="1" id="KW-0472">Membrane</keyword>
<proteinExistence type="predicted"/>
<dbReference type="GO" id="GO:0004713">
    <property type="term" value="F:protein tyrosine kinase activity"/>
    <property type="evidence" value="ECO:0007669"/>
    <property type="project" value="TreeGrafter"/>
</dbReference>